<organism evidence="1">
    <name type="scientific">Siphoviridae sp. ctnPP24</name>
    <dbReference type="NCBI Taxonomy" id="2825662"/>
    <lineage>
        <taxon>Viruses</taxon>
        <taxon>Duplodnaviria</taxon>
        <taxon>Heunggongvirae</taxon>
        <taxon>Uroviricota</taxon>
        <taxon>Caudoviricetes</taxon>
    </lineage>
</organism>
<reference evidence="1" key="1">
    <citation type="journal article" date="2021" name="Proc. Natl. Acad. Sci. U.S.A.">
        <title>A Catalog of Tens of Thousands of Viruses from Human Metagenomes Reveals Hidden Associations with Chronic Diseases.</title>
        <authorList>
            <person name="Tisza M.J."/>
            <person name="Buck C.B."/>
        </authorList>
    </citation>
    <scope>NUCLEOTIDE SEQUENCE</scope>
    <source>
        <strain evidence="1">CtnPP24</strain>
    </source>
</reference>
<proteinExistence type="predicted"/>
<accession>A0A8S5TYS8</accession>
<protein>
    <submittedName>
        <fullName evidence="1">Uncharacterized protein</fullName>
    </submittedName>
</protein>
<name>A0A8S5TYS8_9CAUD</name>
<evidence type="ECO:0000313" key="1">
    <source>
        <dbReference type="EMBL" id="DAF87361.1"/>
    </source>
</evidence>
<dbReference type="EMBL" id="BK015962">
    <property type="protein sequence ID" value="DAF87361.1"/>
    <property type="molecule type" value="Genomic_DNA"/>
</dbReference>
<sequence>MITLTDGVKWRILPVQQTKVKKKILPLLINFRFQRAIGL</sequence>